<dbReference type="SUPFAM" id="SSF56436">
    <property type="entry name" value="C-type lectin-like"/>
    <property type="match status" value="1"/>
</dbReference>
<evidence type="ECO:0000313" key="2">
    <source>
        <dbReference type="Proteomes" id="UP001381693"/>
    </source>
</evidence>
<dbReference type="Proteomes" id="UP001381693">
    <property type="component" value="Unassembled WGS sequence"/>
</dbReference>
<dbReference type="InterPro" id="IPR016187">
    <property type="entry name" value="CTDL_fold"/>
</dbReference>
<comment type="caution">
    <text evidence="1">The sequence shown here is derived from an EMBL/GenBank/DDBJ whole genome shotgun (WGS) entry which is preliminary data.</text>
</comment>
<name>A0AAN8XDV3_HALRR</name>
<gene>
    <name evidence="1" type="ORF">SK128_022503</name>
</gene>
<protein>
    <recommendedName>
        <fullName evidence="3">C-type lectin domain-containing protein</fullName>
    </recommendedName>
</protein>
<evidence type="ECO:0000313" key="1">
    <source>
        <dbReference type="EMBL" id="KAK7082725.1"/>
    </source>
</evidence>
<organism evidence="1 2">
    <name type="scientific">Halocaridina rubra</name>
    <name type="common">Hawaiian red shrimp</name>
    <dbReference type="NCBI Taxonomy" id="373956"/>
    <lineage>
        <taxon>Eukaryota</taxon>
        <taxon>Metazoa</taxon>
        <taxon>Ecdysozoa</taxon>
        <taxon>Arthropoda</taxon>
        <taxon>Crustacea</taxon>
        <taxon>Multicrustacea</taxon>
        <taxon>Malacostraca</taxon>
        <taxon>Eumalacostraca</taxon>
        <taxon>Eucarida</taxon>
        <taxon>Decapoda</taxon>
        <taxon>Pleocyemata</taxon>
        <taxon>Caridea</taxon>
        <taxon>Atyoidea</taxon>
        <taxon>Atyidae</taxon>
        <taxon>Halocaridina</taxon>
    </lineage>
</organism>
<dbReference type="AlphaFoldDB" id="A0AAN8XDV3"/>
<dbReference type="EMBL" id="JAXCGZ010003903">
    <property type="protein sequence ID" value="KAK7082725.1"/>
    <property type="molecule type" value="Genomic_DNA"/>
</dbReference>
<evidence type="ECO:0008006" key="3">
    <source>
        <dbReference type="Google" id="ProtNLM"/>
    </source>
</evidence>
<keyword evidence="2" id="KW-1185">Reference proteome</keyword>
<sequence>MPGCIPPFDYASQVGCIWLSPNFASYDNAVTTCHDSDSELFIADDANHLNGGWHLVVDVRGLAWRGGRPVTQNEWMIGYPLTTDNNTCAYLTASGVLQQVPCNEVNKVVLCRRILLH</sequence>
<accession>A0AAN8XDV3</accession>
<reference evidence="1 2" key="1">
    <citation type="submission" date="2023-11" db="EMBL/GenBank/DDBJ databases">
        <title>Halocaridina rubra genome assembly.</title>
        <authorList>
            <person name="Smith C."/>
        </authorList>
    </citation>
    <scope>NUCLEOTIDE SEQUENCE [LARGE SCALE GENOMIC DNA]</scope>
    <source>
        <strain evidence="1">EP-1</strain>
        <tissue evidence="1">Whole</tissue>
    </source>
</reference>
<proteinExistence type="predicted"/>